<accession>A0A0M2NIV7</accession>
<dbReference type="STRING" id="270498.CHK_2435"/>
<dbReference type="InterPro" id="IPR023772">
    <property type="entry name" value="DNA-bd_HTH_TetR-type_CS"/>
</dbReference>
<dbReference type="GO" id="GO:0000976">
    <property type="term" value="F:transcription cis-regulatory region binding"/>
    <property type="evidence" value="ECO:0007669"/>
    <property type="project" value="TreeGrafter"/>
</dbReference>
<dbReference type="Proteomes" id="UP000034076">
    <property type="component" value="Unassembled WGS sequence"/>
</dbReference>
<dbReference type="InterPro" id="IPR001647">
    <property type="entry name" value="HTH_TetR"/>
</dbReference>
<gene>
    <name evidence="4" type="ORF">CHK_2435</name>
</gene>
<evidence type="ECO:0000313" key="5">
    <source>
        <dbReference type="Proteomes" id="UP000034076"/>
    </source>
</evidence>
<evidence type="ECO:0000256" key="2">
    <source>
        <dbReference type="PROSITE-ProRule" id="PRU00335"/>
    </source>
</evidence>
<dbReference type="PANTHER" id="PTHR30055:SF226">
    <property type="entry name" value="HTH-TYPE TRANSCRIPTIONAL REGULATOR PKSA"/>
    <property type="match status" value="1"/>
</dbReference>
<dbReference type="OrthoDB" id="9814200at2"/>
<dbReference type="EMBL" id="LAYJ01000112">
    <property type="protein sequence ID" value="KKI50372.1"/>
    <property type="molecule type" value="Genomic_DNA"/>
</dbReference>
<dbReference type="InterPro" id="IPR009057">
    <property type="entry name" value="Homeodomain-like_sf"/>
</dbReference>
<feature type="domain" description="HTH tetR-type" evidence="3">
    <location>
        <begin position="6"/>
        <end position="66"/>
    </location>
</feature>
<proteinExistence type="predicted"/>
<dbReference type="PROSITE" id="PS50977">
    <property type="entry name" value="HTH_TETR_2"/>
    <property type="match status" value="1"/>
</dbReference>
<organism evidence="4 5">
    <name type="scientific">Christensenella hongkongensis</name>
    <dbReference type="NCBI Taxonomy" id="270498"/>
    <lineage>
        <taxon>Bacteria</taxon>
        <taxon>Bacillati</taxon>
        <taxon>Bacillota</taxon>
        <taxon>Clostridia</taxon>
        <taxon>Christensenellales</taxon>
        <taxon>Christensenellaceae</taxon>
        <taxon>Christensenella</taxon>
    </lineage>
</organism>
<reference evidence="4 5" key="1">
    <citation type="submission" date="2015-04" db="EMBL/GenBank/DDBJ databases">
        <title>Draft genome sequence of bacteremic isolate Catabacter hongkongensis type strain HKU16T.</title>
        <authorList>
            <person name="Lau S.K."/>
            <person name="Teng J.L."/>
            <person name="Huang Y."/>
            <person name="Curreem S.O."/>
            <person name="Tsui S.K."/>
            <person name="Woo P.C."/>
        </authorList>
    </citation>
    <scope>NUCLEOTIDE SEQUENCE [LARGE SCALE GENOMIC DNA]</scope>
    <source>
        <strain evidence="4 5">HKU16</strain>
    </source>
</reference>
<dbReference type="GO" id="GO:0003700">
    <property type="term" value="F:DNA-binding transcription factor activity"/>
    <property type="evidence" value="ECO:0007669"/>
    <property type="project" value="TreeGrafter"/>
</dbReference>
<dbReference type="PROSITE" id="PS01081">
    <property type="entry name" value="HTH_TETR_1"/>
    <property type="match status" value="1"/>
</dbReference>
<dbReference type="Pfam" id="PF00440">
    <property type="entry name" value="TetR_N"/>
    <property type="match status" value="1"/>
</dbReference>
<dbReference type="Gene3D" id="1.10.357.10">
    <property type="entry name" value="Tetracycline Repressor, domain 2"/>
    <property type="match status" value="1"/>
</dbReference>
<keyword evidence="1 2" id="KW-0238">DNA-binding</keyword>
<sequence length="205" mass="23392">MISEYDKTHENILKSAKKEFSEHGFTGASLRQIAAGAGLTTGALYRHFKDKDDLFAALVSPVCKAFLEQYDLVGDGYLEQLDQSGVEAMWESSSDSIKGMIEYAYQYFDIFRILIMASEQTPFEDFTNQLVEKNVDLTQRYLEAAQKKGYRVNMVTRDDLHILINAQMSCVFEMLIHNVPRDKAVEQAGRISKFFTGGWQKLIME</sequence>
<evidence type="ECO:0000313" key="4">
    <source>
        <dbReference type="EMBL" id="KKI50372.1"/>
    </source>
</evidence>
<evidence type="ECO:0000256" key="1">
    <source>
        <dbReference type="ARBA" id="ARBA00023125"/>
    </source>
</evidence>
<dbReference type="AlphaFoldDB" id="A0A0M2NIV7"/>
<dbReference type="InterPro" id="IPR050109">
    <property type="entry name" value="HTH-type_TetR-like_transc_reg"/>
</dbReference>
<dbReference type="PRINTS" id="PR00455">
    <property type="entry name" value="HTHTETR"/>
</dbReference>
<dbReference type="RefSeq" id="WP_046444219.1">
    <property type="nucleotide sequence ID" value="NZ_LAYJ01000112.1"/>
</dbReference>
<evidence type="ECO:0000259" key="3">
    <source>
        <dbReference type="PROSITE" id="PS50977"/>
    </source>
</evidence>
<keyword evidence="5" id="KW-1185">Reference proteome</keyword>
<dbReference type="SUPFAM" id="SSF46689">
    <property type="entry name" value="Homeodomain-like"/>
    <property type="match status" value="1"/>
</dbReference>
<dbReference type="PATRIC" id="fig|270498.16.peg.2184"/>
<comment type="caution">
    <text evidence="4">The sequence shown here is derived from an EMBL/GenBank/DDBJ whole genome shotgun (WGS) entry which is preliminary data.</text>
</comment>
<dbReference type="PANTHER" id="PTHR30055">
    <property type="entry name" value="HTH-TYPE TRANSCRIPTIONAL REGULATOR RUTR"/>
    <property type="match status" value="1"/>
</dbReference>
<feature type="DNA-binding region" description="H-T-H motif" evidence="2">
    <location>
        <begin position="29"/>
        <end position="48"/>
    </location>
</feature>
<name>A0A0M2NIV7_9FIRM</name>
<protein>
    <submittedName>
        <fullName evidence="4">Transcriptional regulator, TetR family</fullName>
    </submittedName>
</protein>